<dbReference type="InterPro" id="IPR012902">
    <property type="entry name" value="N_methyl_site"/>
</dbReference>
<evidence type="ECO:0000256" key="3">
    <source>
        <dbReference type="ARBA" id="ARBA00022764"/>
    </source>
</evidence>
<feature type="coiled-coil region" evidence="5">
    <location>
        <begin position="38"/>
        <end position="65"/>
    </location>
</feature>
<evidence type="ECO:0000256" key="1">
    <source>
        <dbReference type="ARBA" id="ARBA00004203"/>
    </source>
</evidence>
<protein>
    <submittedName>
        <fullName evidence="7">Prepilin-type N-terminal cleavage/methylation domain-containing protein</fullName>
    </submittedName>
</protein>
<accession>A0A841HYB8</accession>
<dbReference type="NCBIfam" id="TIGR02532">
    <property type="entry name" value="IV_pilin_GFxxxE"/>
    <property type="match status" value="1"/>
</dbReference>
<dbReference type="GO" id="GO:0009279">
    <property type="term" value="C:cell outer membrane"/>
    <property type="evidence" value="ECO:0007669"/>
    <property type="project" value="UniProtKB-SubCell"/>
</dbReference>
<dbReference type="AlphaFoldDB" id="A0A841HYB8"/>
<evidence type="ECO:0000256" key="4">
    <source>
        <dbReference type="ARBA" id="ARBA00023237"/>
    </source>
</evidence>
<gene>
    <name evidence="7" type="ORF">HNR42_000324</name>
</gene>
<proteinExistence type="predicted"/>
<evidence type="ECO:0000256" key="5">
    <source>
        <dbReference type="SAM" id="Coils"/>
    </source>
</evidence>
<dbReference type="Proteomes" id="UP000569951">
    <property type="component" value="Unassembled WGS sequence"/>
</dbReference>
<dbReference type="RefSeq" id="WP_183983802.1">
    <property type="nucleotide sequence ID" value="NZ_JACHHG010000001.1"/>
</dbReference>
<evidence type="ECO:0000313" key="8">
    <source>
        <dbReference type="Proteomes" id="UP000569951"/>
    </source>
</evidence>
<dbReference type="Gene3D" id="3.30.700.10">
    <property type="entry name" value="Glycoprotein, Type 4 Pilin"/>
    <property type="match status" value="1"/>
</dbReference>
<feature type="transmembrane region" description="Helical" evidence="6">
    <location>
        <begin position="14"/>
        <end position="33"/>
    </location>
</feature>
<name>A0A841HYB8_9DEIO</name>
<evidence type="ECO:0000313" key="7">
    <source>
        <dbReference type="EMBL" id="MBB6096912.1"/>
    </source>
</evidence>
<keyword evidence="6" id="KW-1133">Transmembrane helix</keyword>
<keyword evidence="4" id="KW-0998">Cell outer membrane</keyword>
<dbReference type="EMBL" id="JACHHG010000001">
    <property type="protein sequence ID" value="MBB6096912.1"/>
    <property type="molecule type" value="Genomic_DNA"/>
</dbReference>
<comment type="subcellular location">
    <subcellularLocation>
        <location evidence="1">Cell outer membrane</location>
        <topology evidence="1">Single-pass membrane protein</topology>
    </subcellularLocation>
    <subcellularLocation>
        <location evidence="2">Periplasm</location>
    </subcellularLocation>
</comment>
<keyword evidence="6" id="KW-0472">Membrane</keyword>
<keyword evidence="5" id="KW-0175">Coiled coil</keyword>
<dbReference type="GO" id="GO:0042597">
    <property type="term" value="C:periplasmic space"/>
    <property type="evidence" value="ECO:0007669"/>
    <property type="project" value="UniProtKB-SubCell"/>
</dbReference>
<evidence type="ECO:0000256" key="2">
    <source>
        <dbReference type="ARBA" id="ARBA00004418"/>
    </source>
</evidence>
<keyword evidence="6" id="KW-0812">Transmembrane</keyword>
<dbReference type="SUPFAM" id="SSF54523">
    <property type="entry name" value="Pili subunits"/>
    <property type="match status" value="1"/>
</dbReference>
<dbReference type="PROSITE" id="PS00409">
    <property type="entry name" value="PROKAR_NTER_METHYL"/>
    <property type="match status" value="1"/>
</dbReference>
<comment type="caution">
    <text evidence="7">The sequence shown here is derived from an EMBL/GenBank/DDBJ whole genome shotgun (WGS) entry which is preliminary data.</text>
</comment>
<organism evidence="7 8">
    <name type="scientific">Deinobacterium chartae</name>
    <dbReference type="NCBI Taxonomy" id="521158"/>
    <lineage>
        <taxon>Bacteria</taxon>
        <taxon>Thermotogati</taxon>
        <taxon>Deinococcota</taxon>
        <taxon>Deinococci</taxon>
        <taxon>Deinococcales</taxon>
        <taxon>Deinococcaceae</taxon>
        <taxon>Deinobacterium</taxon>
    </lineage>
</organism>
<sequence>MKRFAAQGLTLIELLVWVVIVGILATWTGLAAIEGIRRGELRQAAQQVAADLQQLRGKAQRYNRIATFAIGSKDQKPQTQGQAYRFGLAGEEATERRLPAGIRLEASQPLEIEYTPPFGELSGVQAHRLVLRHPGAPHLLGSVRVTGVTGKVMVDKVIAK</sequence>
<reference evidence="7 8" key="1">
    <citation type="submission" date="2020-08" db="EMBL/GenBank/DDBJ databases">
        <title>Genomic Encyclopedia of Type Strains, Phase IV (KMG-IV): sequencing the most valuable type-strain genomes for metagenomic binning, comparative biology and taxonomic classification.</title>
        <authorList>
            <person name="Goeker M."/>
        </authorList>
    </citation>
    <scope>NUCLEOTIDE SEQUENCE [LARGE SCALE GENOMIC DNA]</scope>
    <source>
        <strain evidence="7 8">DSM 21458</strain>
    </source>
</reference>
<dbReference type="InterPro" id="IPR045584">
    <property type="entry name" value="Pilin-like"/>
</dbReference>
<evidence type="ECO:0000256" key="6">
    <source>
        <dbReference type="SAM" id="Phobius"/>
    </source>
</evidence>
<keyword evidence="8" id="KW-1185">Reference proteome</keyword>
<keyword evidence="3" id="KW-0574">Periplasm</keyword>